<dbReference type="EMBL" id="JBIAZU010000005">
    <property type="protein sequence ID" value="MFF5293066.1"/>
    <property type="molecule type" value="Genomic_DNA"/>
</dbReference>
<reference evidence="3 4" key="1">
    <citation type="submission" date="2024-10" db="EMBL/GenBank/DDBJ databases">
        <title>The Natural Products Discovery Center: Release of the First 8490 Sequenced Strains for Exploring Actinobacteria Biosynthetic Diversity.</title>
        <authorList>
            <person name="Kalkreuter E."/>
            <person name="Kautsar S.A."/>
            <person name="Yang D."/>
            <person name="Bader C.D."/>
            <person name="Teijaro C.N."/>
            <person name="Fluegel L."/>
            <person name="Davis C.M."/>
            <person name="Simpson J.R."/>
            <person name="Lauterbach L."/>
            <person name="Steele A.D."/>
            <person name="Gui C."/>
            <person name="Meng S."/>
            <person name="Li G."/>
            <person name="Viehrig K."/>
            <person name="Ye F."/>
            <person name="Su P."/>
            <person name="Kiefer A.F."/>
            <person name="Nichols A."/>
            <person name="Cepeda A.J."/>
            <person name="Yan W."/>
            <person name="Fan B."/>
            <person name="Jiang Y."/>
            <person name="Adhikari A."/>
            <person name="Zheng C.-J."/>
            <person name="Schuster L."/>
            <person name="Cowan T.M."/>
            <person name="Smanski M.J."/>
            <person name="Chevrette M.G."/>
            <person name="De Carvalho L.P.S."/>
            <person name="Shen B."/>
        </authorList>
    </citation>
    <scope>NUCLEOTIDE SEQUENCE [LARGE SCALE GENOMIC DNA]</scope>
    <source>
        <strain evidence="3 4">NPDC000087</strain>
    </source>
</reference>
<keyword evidence="2" id="KW-1133">Transmembrane helix</keyword>
<feature type="transmembrane region" description="Helical" evidence="2">
    <location>
        <begin position="229"/>
        <end position="251"/>
    </location>
</feature>
<dbReference type="RefSeq" id="WP_020512416.1">
    <property type="nucleotide sequence ID" value="NZ_JBIAZU010000005.1"/>
</dbReference>
<feature type="transmembrane region" description="Helical" evidence="2">
    <location>
        <begin position="172"/>
        <end position="191"/>
    </location>
</feature>
<feature type="transmembrane region" description="Helical" evidence="2">
    <location>
        <begin position="75"/>
        <end position="96"/>
    </location>
</feature>
<organism evidence="3 4">
    <name type="scientific">Paractinoplanes globisporus</name>
    <dbReference type="NCBI Taxonomy" id="113565"/>
    <lineage>
        <taxon>Bacteria</taxon>
        <taxon>Bacillati</taxon>
        <taxon>Actinomycetota</taxon>
        <taxon>Actinomycetes</taxon>
        <taxon>Micromonosporales</taxon>
        <taxon>Micromonosporaceae</taxon>
        <taxon>Paractinoplanes</taxon>
    </lineage>
</organism>
<sequence length="323" mass="33486">MGNAVPDVNGPAATGTPFAGRATAPTWTPPTPLGYPASIQALGGFAAPLLAATSFTMIALLLSSPLQSFARWPNAALTLLLLAGLAQIAVVQATMWTRRYDTSPAELAAWYPQEITGGTPSDWLRNLQVGHAELNERWANRTRFIYHVGIVMLLAGLVATVVPARHISTPRWILIFTAAAGLAGEIFWIVAASSFDPVRRRTGLHRTGFALLWAMVVTVAATADSTGARLLVVAPAGVLIIAYLAPAVLPVARGRGALRISPVDLAGAVIAAVFAALFVLAAATWSAWTLAVAAVVCGAGEVVRSAVALRPGTDKSAVATSAG</sequence>
<gene>
    <name evidence="3" type="ORF">ACFY35_26820</name>
</gene>
<evidence type="ECO:0000256" key="2">
    <source>
        <dbReference type="SAM" id="Phobius"/>
    </source>
</evidence>
<accession>A0ABW6WIF3</accession>
<dbReference type="Proteomes" id="UP001602245">
    <property type="component" value="Unassembled WGS sequence"/>
</dbReference>
<proteinExistence type="predicted"/>
<feature type="region of interest" description="Disordered" evidence="1">
    <location>
        <begin position="1"/>
        <end position="25"/>
    </location>
</feature>
<feature type="transmembrane region" description="Helical" evidence="2">
    <location>
        <begin position="144"/>
        <end position="166"/>
    </location>
</feature>
<name>A0ABW6WIF3_9ACTN</name>
<comment type="caution">
    <text evidence="3">The sequence shown here is derived from an EMBL/GenBank/DDBJ whole genome shotgun (WGS) entry which is preliminary data.</text>
</comment>
<keyword evidence="4" id="KW-1185">Reference proteome</keyword>
<protein>
    <submittedName>
        <fullName evidence="3">Uncharacterized protein</fullName>
    </submittedName>
</protein>
<feature type="transmembrane region" description="Helical" evidence="2">
    <location>
        <begin position="203"/>
        <end position="223"/>
    </location>
</feature>
<evidence type="ECO:0000256" key="1">
    <source>
        <dbReference type="SAM" id="MobiDB-lite"/>
    </source>
</evidence>
<keyword evidence="2" id="KW-0812">Transmembrane</keyword>
<evidence type="ECO:0000313" key="3">
    <source>
        <dbReference type="EMBL" id="MFF5293066.1"/>
    </source>
</evidence>
<keyword evidence="2" id="KW-0472">Membrane</keyword>
<evidence type="ECO:0000313" key="4">
    <source>
        <dbReference type="Proteomes" id="UP001602245"/>
    </source>
</evidence>
<feature type="transmembrane region" description="Helical" evidence="2">
    <location>
        <begin position="263"/>
        <end position="282"/>
    </location>
</feature>
<feature type="transmembrane region" description="Helical" evidence="2">
    <location>
        <begin position="41"/>
        <end position="63"/>
    </location>
</feature>